<protein>
    <submittedName>
        <fullName evidence="2">Glycosyltransferase involved in cell wall biosynthesis</fullName>
    </submittedName>
</protein>
<dbReference type="PANTHER" id="PTHR45947">
    <property type="entry name" value="SULFOQUINOVOSYL TRANSFERASE SQD2"/>
    <property type="match status" value="1"/>
</dbReference>
<dbReference type="Proteomes" id="UP000779507">
    <property type="component" value="Unassembled WGS sequence"/>
</dbReference>
<keyword evidence="3" id="KW-1185">Reference proteome</keyword>
<evidence type="ECO:0000259" key="1">
    <source>
        <dbReference type="Pfam" id="PF13439"/>
    </source>
</evidence>
<dbReference type="InterPro" id="IPR028098">
    <property type="entry name" value="Glyco_trans_4-like_N"/>
</dbReference>
<comment type="caution">
    <text evidence="2">The sequence shown here is derived from an EMBL/GenBank/DDBJ whole genome shotgun (WGS) entry which is preliminary data.</text>
</comment>
<evidence type="ECO:0000313" key="2">
    <source>
        <dbReference type="EMBL" id="NRT17995.1"/>
    </source>
</evidence>
<organism evidence="2 3">
    <name type="scientific">Hymenobacter caeli</name>
    <dbReference type="NCBI Taxonomy" id="2735894"/>
    <lineage>
        <taxon>Bacteria</taxon>
        <taxon>Pseudomonadati</taxon>
        <taxon>Bacteroidota</taxon>
        <taxon>Cytophagia</taxon>
        <taxon>Cytophagales</taxon>
        <taxon>Hymenobacteraceae</taxon>
        <taxon>Hymenobacter</taxon>
    </lineage>
</organism>
<feature type="domain" description="Glycosyltransferase subfamily 4-like N-terminal" evidence="1">
    <location>
        <begin position="82"/>
        <end position="206"/>
    </location>
</feature>
<dbReference type="SUPFAM" id="SSF53756">
    <property type="entry name" value="UDP-Glycosyltransferase/glycogen phosphorylase"/>
    <property type="match status" value="1"/>
</dbReference>
<accession>A0ABX2FLI7</accession>
<dbReference type="InterPro" id="IPR050194">
    <property type="entry name" value="Glycosyltransferase_grp1"/>
</dbReference>
<dbReference type="RefSeq" id="WP_173808764.1">
    <property type="nucleotide sequence ID" value="NZ_JABSNP010000003.1"/>
</dbReference>
<dbReference type="Pfam" id="PF13692">
    <property type="entry name" value="Glyco_trans_1_4"/>
    <property type="match status" value="1"/>
</dbReference>
<dbReference type="Pfam" id="PF13439">
    <property type="entry name" value="Glyco_transf_4"/>
    <property type="match status" value="1"/>
</dbReference>
<dbReference type="Gene3D" id="3.40.50.2000">
    <property type="entry name" value="Glycogen Phosphorylase B"/>
    <property type="match status" value="2"/>
</dbReference>
<name>A0ABX2FLI7_9BACT</name>
<dbReference type="PANTHER" id="PTHR45947:SF15">
    <property type="entry name" value="TEICHURONIC ACID BIOSYNTHESIS GLYCOSYLTRANSFERASE TUAC-RELATED"/>
    <property type="match status" value="1"/>
</dbReference>
<dbReference type="EMBL" id="JABSNP010000003">
    <property type="protein sequence ID" value="NRT17995.1"/>
    <property type="molecule type" value="Genomic_DNA"/>
</dbReference>
<evidence type="ECO:0000313" key="3">
    <source>
        <dbReference type="Proteomes" id="UP000779507"/>
    </source>
</evidence>
<sequence>MRILHLPKWYPHRYDDQDGDFVARHVAAVAAHGGPGGGPVASAVVFAAVARGPLPGLIAEEADLGGPVPTWRYYYRARPTGWGPLDKLLKLGLWLACQRRGWRAVRRHWGGAGPDLVHAHVLLRTGLLACWLRLTRGIPYLLTEHWTLYLPARAAGIGWWRRQLTRLVVRRAGALHTVSGALAEALAALGARPARAAVIANVVDTDLFRPAAPGAPAPAGGTLLHVAAFHDAVKNLSGVLRVVAALRPAWPGLRLRIAGYGPDEARLRRYAAGLGLLADGTVAFLGKLPHAAVAAEMQRAAALVSFSRAETFGVVLLEMRACGRPVVATRTGGVPELFQPENAFGLLVAPDDEAALEAALVAVLAGTARFDPAQLRADADQRCAPVAVGEAFGALYRQVLGPAWRTAPGPGVAASVAKNG</sequence>
<reference evidence="2 3" key="1">
    <citation type="submission" date="2020-05" db="EMBL/GenBank/DDBJ databases">
        <title>Genomic Encyclopedia of Type Strains, Phase IV (KMG-V): Genome sequencing to study the core and pangenomes of soil and plant-associated prokaryotes.</title>
        <authorList>
            <person name="Whitman W."/>
        </authorList>
    </citation>
    <scope>NUCLEOTIDE SEQUENCE [LARGE SCALE GENOMIC DNA]</scope>
    <source>
        <strain evidence="2 3">9A</strain>
    </source>
</reference>
<proteinExistence type="predicted"/>
<gene>
    <name evidence="2" type="ORF">HNP98_000806</name>
</gene>